<evidence type="ECO:0000256" key="6">
    <source>
        <dbReference type="ARBA" id="ARBA00022475"/>
    </source>
</evidence>
<keyword evidence="21" id="KW-1185">Reference proteome</keyword>
<feature type="region of interest" description="Disordered" evidence="16">
    <location>
        <begin position="362"/>
        <end position="382"/>
    </location>
</feature>
<keyword evidence="9" id="KW-0677">Repeat</keyword>
<evidence type="ECO:0000259" key="19">
    <source>
        <dbReference type="SMART" id="SM00082"/>
    </source>
</evidence>
<dbReference type="Gene3D" id="3.80.10.10">
    <property type="entry name" value="Ribonuclease Inhibitor"/>
    <property type="match status" value="1"/>
</dbReference>
<comment type="similarity">
    <text evidence="15">Belongs to the Nogo receptor family.</text>
</comment>
<name>A0AAW0PDL6_9GOBI</name>
<dbReference type="GO" id="GO:0005886">
    <property type="term" value="C:plasma membrane"/>
    <property type="evidence" value="ECO:0007669"/>
    <property type="project" value="UniProtKB-SubCell"/>
</dbReference>
<dbReference type="InterPro" id="IPR050541">
    <property type="entry name" value="LRR_TM_domain-containing"/>
</dbReference>
<dbReference type="InterPro" id="IPR000483">
    <property type="entry name" value="Cys-rich_flank_reg_C"/>
</dbReference>
<evidence type="ECO:0000256" key="12">
    <source>
        <dbReference type="ARBA" id="ARBA00023180"/>
    </source>
</evidence>
<feature type="compositionally biased region" description="Basic and acidic residues" evidence="16">
    <location>
        <begin position="495"/>
        <end position="506"/>
    </location>
</feature>
<evidence type="ECO:0000256" key="2">
    <source>
        <dbReference type="ARBA" id="ARBA00004285"/>
    </source>
</evidence>
<dbReference type="GO" id="GO:0045121">
    <property type="term" value="C:membrane raft"/>
    <property type="evidence" value="ECO:0007669"/>
    <property type="project" value="UniProtKB-SubCell"/>
</dbReference>
<feature type="region of interest" description="Disordered" evidence="16">
    <location>
        <begin position="461"/>
        <end position="506"/>
    </location>
</feature>
<keyword evidence="14" id="KW-0449">Lipoprotein</keyword>
<keyword evidence="11" id="KW-0675">Receptor</keyword>
<evidence type="ECO:0000256" key="10">
    <source>
        <dbReference type="ARBA" id="ARBA00023136"/>
    </source>
</evidence>
<protein>
    <recommendedName>
        <fullName evidence="22">LRRCT domain-containing protein</fullName>
    </recommendedName>
</protein>
<dbReference type="Pfam" id="PF13855">
    <property type="entry name" value="LRR_8"/>
    <property type="match status" value="2"/>
</dbReference>
<evidence type="ECO:0000256" key="8">
    <source>
        <dbReference type="ARBA" id="ARBA00022729"/>
    </source>
</evidence>
<keyword evidence="13" id="KW-0966">Cell projection</keyword>
<accession>A0AAW0PDL6</accession>
<evidence type="ECO:0000256" key="17">
    <source>
        <dbReference type="SAM" id="SignalP"/>
    </source>
</evidence>
<feature type="domain" description="LRRCT" evidence="19">
    <location>
        <begin position="267"/>
        <end position="317"/>
    </location>
</feature>
<evidence type="ECO:0000256" key="1">
    <source>
        <dbReference type="ARBA" id="ARBA00004236"/>
    </source>
</evidence>
<comment type="caution">
    <text evidence="20">The sequence shown here is derived from an EMBL/GenBank/DDBJ whole genome shotgun (WGS) entry which is preliminary data.</text>
</comment>
<evidence type="ECO:0000256" key="4">
    <source>
        <dbReference type="ARBA" id="ARBA00004484"/>
    </source>
</evidence>
<feature type="domain" description="LRRNT" evidence="18">
    <location>
        <begin position="36"/>
        <end position="70"/>
    </location>
</feature>
<evidence type="ECO:0000256" key="11">
    <source>
        <dbReference type="ARBA" id="ARBA00023170"/>
    </source>
</evidence>
<dbReference type="GO" id="GO:0042995">
    <property type="term" value="C:cell projection"/>
    <property type="evidence" value="ECO:0007669"/>
    <property type="project" value="UniProtKB-SubCell"/>
</dbReference>
<evidence type="ECO:0000313" key="20">
    <source>
        <dbReference type="EMBL" id="KAK7922097.1"/>
    </source>
</evidence>
<sequence length="506" mass="57738">METRWTKKRSSANFKGGLTLWLILWLVVVKPGRVTACPRFCVCYPSPMTVSCQSQNLTIVPSDVPYDSQRVFLQNNRITELRSDSFGFETQVLWLYGNNITWIEAGAFSNLRVLEELDLGDNPSLRHLEGGAFRGLEKLQSLHMHRCKLASLPHDLFHKLYSLQFLYLQENQLHFLQDDLFSDLVNLTHLFLHGNRIRALSENVFRGLVNLDRLLLHDNRIRQVHRKSFRDLGRLTILYLFNNSLAELPGQTMRDVQGIQFLRLNGNPWSCGCEAQPLWEWFRKSRISSSEVVCTSPSQRRGQDLRFLRELDFALCPVPDPGSMAGTTTTTFSTKTRWWFSKNKPASSSKSQYQKNSETVKTFPFNPVKPQSSPKAPSESVPVKYEMSEDEAALPKLDPEEYWANYGNEDASIRCFELECPPGFDNSAFYSSSTLVAVLQGTEVSNKEEETARKFCNKMASKTGRRGVKRKAAEAQIETSGNTEKEENSSPQQPEGERVVIEHCKS</sequence>
<keyword evidence="8 17" id="KW-0732">Signal</keyword>
<gene>
    <name evidence="20" type="ORF">WMY93_008999</name>
</gene>
<evidence type="ECO:0000256" key="9">
    <source>
        <dbReference type="ARBA" id="ARBA00022737"/>
    </source>
</evidence>
<evidence type="ECO:0000256" key="14">
    <source>
        <dbReference type="ARBA" id="ARBA00023288"/>
    </source>
</evidence>
<dbReference type="EMBL" id="JBBPFD010000006">
    <property type="protein sequence ID" value="KAK7922097.1"/>
    <property type="molecule type" value="Genomic_DNA"/>
</dbReference>
<evidence type="ECO:0000256" key="3">
    <source>
        <dbReference type="ARBA" id="ARBA00004316"/>
    </source>
</evidence>
<dbReference type="SMART" id="SM00369">
    <property type="entry name" value="LRR_TYP"/>
    <property type="match status" value="8"/>
</dbReference>
<dbReference type="FunFam" id="3.80.10.10:FF:000018">
    <property type="entry name" value="Reticulon 4 receptor"/>
    <property type="match status" value="1"/>
</dbReference>
<dbReference type="AlphaFoldDB" id="A0AAW0PDL6"/>
<proteinExistence type="inferred from homology"/>
<dbReference type="SMART" id="SM00013">
    <property type="entry name" value="LRRNT"/>
    <property type="match status" value="1"/>
</dbReference>
<evidence type="ECO:0000256" key="5">
    <source>
        <dbReference type="ARBA" id="ARBA00004635"/>
    </source>
</evidence>
<dbReference type="InterPro" id="IPR000372">
    <property type="entry name" value="LRRNT"/>
</dbReference>
<evidence type="ECO:0008006" key="22">
    <source>
        <dbReference type="Google" id="ProtNLM"/>
    </source>
</evidence>
<keyword evidence="6" id="KW-1003">Cell membrane</keyword>
<evidence type="ECO:0000256" key="16">
    <source>
        <dbReference type="SAM" id="MobiDB-lite"/>
    </source>
</evidence>
<dbReference type="SMART" id="SM00082">
    <property type="entry name" value="LRRCT"/>
    <property type="match status" value="1"/>
</dbReference>
<dbReference type="GO" id="GO:0043204">
    <property type="term" value="C:perikaryon"/>
    <property type="evidence" value="ECO:0007669"/>
    <property type="project" value="UniProtKB-SubCell"/>
</dbReference>
<dbReference type="SUPFAM" id="SSF52058">
    <property type="entry name" value="L domain-like"/>
    <property type="match status" value="1"/>
</dbReference>
<comment type="subcellular location">
    <subcellularLocation>
        <location evidence="1">Cell membrane</location>
    </subcellularLocation>
    <subcellularLocation>
        <location evidence="3">Cell projection</location>
    </subcellularLocation>
    <subcellularLocation>
        <location evidence="2">Membrane raft</location>
    </subcellularLocation>
    <subcellularLocation>
        <location evidence="5">Membrane</location>
        <topology evidence="5">Lipid-anchor</topology>
    </subcellularLocation>
    <subcellularLocation>
        <location evidence="4">Perikaryon</location>
    </subcellularLocation>
</comment>
<organism evidence="20 21">
    <name type="scientific">Mugilogobius chulae</name>
    <name type="common">yellowstripe goby</name>
    <dbReference type="NCBI Taxonomy" id="88201"/>
    <lineage>
        <taxon>Eukaryota</taxon>
        <taxon>Metazoa</taxon>
        <taxon>Chordata</taxon>
        <taxon>Craniata</taxon>
        <taxon>Vertebrata</taxon>
        <taxon>Euteleostomi</taxon>
        <taxon>Actinopterygii</taxon>
        <taxon>Neopterygii</taxon>
        <taxon>Teleostei</taxon>
        <taxon>Neoteleostei</taxon>
        <taxon>Acanthomorphata</taxon>
        <taxon>Gobiaria</taxon>
        <taxon>Gobiiformes</taxon>
        <taxon>Gobioidei</taxon>
        <taxon>Gobiidae</taxon>
        <taxon>Gobionellinae</taxon>
        <taxon>Mugilogobius</taxon>
    </lineage>
</organism>
<dbReference type="Proteomes" id="UP001460270">
    <property type="component" value="Unassembled WGS sequence"/>
</dbReference>
<dbReference type="InterPro" id="IPR003591">
    <property type="entry name" value="Leu-rich_rpt_typical-subtyp"/>
</dbReference>
<keyword evidence="10" id="KW-0472">Membrane</keyword>
<evidence type="ECO:0000256" key="15">
    <source>
        <dbReference type="ARBA" id="ARBA00038236"/>
    </source>
</evidence>
<dbReference type="InterPro" id="IPR032675">
    <property type="entry name" value="LRR_dom_sf"/>
</dbReference>
<keyword evidence="7" id="KW-0433">Leucine-rich repeat</keyword>
<feature type="signal peptide" evidence="17">
    <location>
        <begin position="1"/>
        <end position="36"/>
    </location>
</feature>
<dbReference type="PANTHER" id="PTHR24369">
    <property type="entry name" value="ANTIGEN BSP, PUTATIVE-RELATED"/>
    <property type="match status" value="1"/>
</dbReference>
<reference evidence="21" key="1">
    <citation type="submission" date="2024-04" db="EMBL/GenBank/DDBJ databases">
        <title>Salinicola lusitanus LLJ914,a marine bacterium isolated from the Okinawa Trough.</title>
        <authorList>
            <person name="Li J."/>
        </authorList>
    </citation>
    <scope>NUCLEOTIDE SEQUENCE [LARGE SCALE GENOMIC DNA]</scope>
</reference>
<evidence type="ECO:0000259" key="18">
    <source>
        <dbReference type="SMART" id="SM00013"/>
    </source>
</evidence>
<dbReference type="PANTHER" id="PTHR24369:SF210">
    <property type="entry name" value="CHAOPTIN-RELATED"/>
    <property type="match status" value="1"/>
</dbReference>
<dbReference type="InterPro" id="IPR001611">
    <property type="entry name" value="Leu-rich_rpt"/>
</dbReference>
<keyword evidence="12" id="KW-0325">Glycoprotein</keyword>
<evidence type="ECO:0000256" key="13">
    <source>
        <dbReference type="ARBA" id="ARBA00023273"/>
    </source>
</evidence>
<feature type="chain" id="PRO_5043699002" description="LRRCT domain-containing protein" evidence="17">
    <location>
        <begin position="37"/>
        <end position="506"/>
    </location>
</feature>
<evidence type="ECO:0000313" key="21">
    <source>
        <dbReference type="Proteomes" id="UP001460270"/>
    </source>
</evidence>
<evidence type="ECO:0000256" key="7">
    <source>
        <dbReference type="ARBA" id="ARBA00022614"/>
    </source>
</evidence>